<dbReference type="PANTHER" id="PTHR10695">
    <property type="entry name" value="DEPHOSPHO-COA KINASE-RELATED"/>
    <property type="match status" value="1"/>
</dbReference>
<dbReference type="GO" id="GO:0005524">
    <property type="term" value="F:ATP binding"/>
    <property type="evidence" value="ECO:0007669"/>
    <property type="project" value="UniProtKB-UniRule"/>
</dbReference>
<evidence type="ECO:0000256" key="8">
    <source>
        <dbReference type="HAMAP-Rule" id="MF_00376"/>
    </source>
</evidence>
<dbReference type="CDD" id="cd02022">
    <property type="entry name" value="DPCK"/>
    <property type="match status" value="1"/>
</dbReference>
<evidence type="ECO:0000256" key="3">
    <source>
        <dbReference type="ARBA" id="ARBA00022679"/>
    </source>
</evidence>
<dbReference type="InterPro" id="IPR027417">
    <property type="entry name" value="P-loop_NTPase"/>
</dbReference>
<dbReference type="SUPFAM" id="SSF52540">
    <property type="entry name" value="P-loop containing nucleoside triphosphate hydrolases"/>
    <property type="match status" value="1"/>
</dbReference>
<dbReference type="GO" id="GO:0015937">
    <property type="term" value="P:coenzyme A biosynthetic process"/>
    <property type="evidence" value="ECO:0007669"/>
    <property type="project" value="UniProtKB-UniRule"/>
</dbReference>
<dbReference type="AlphaFoldDB" id="A0A840UGP0"/>
<comment type="catalytic activity">
    <reaction evidence="8">
        <text>3'-dephospho-CoA + ATP = ADP + CoA + H(+)</text>
        <dbReference type="Rhea" id="RHEA:18245"/>
        <dbReference type="ChEBI" id="CHEBI:15378"/>
        <dbReference type="ChEBI" id="CHEBI:30616"/>
        <dbReference type="ChEBI" id="CHEBI:57287"/>
        <dbReference type="ChEBI" id="CHEBI:57328"/>
        <dbReference type="ChEBI" id="CHEBI:456216"/>
        <dbReference type="EC" id="2.7.1.24"/>
    </reaction>
</comment>
<dbReference type="GO" id="GO:0005737">
    <property type="term" value="C:cytoplasm"/>
    <property type="evidence" value="ECO:0007669"/>
    <property type="project" value="UniProtKB-SubCell"/>
</dbReference>
<comment type="pathway">
    <text evidence="8">Cofactor biosynthesis; coenzyme A biosynthesis; CoA from (R)-pantothenate: step 5/5.</text>
</comment>
<protein>
    <recommendedName>
        <fullName evidence="8 9">Dephospho-CoA kinase</fullName>
        <ecNumber evidence="8 9">2.7.1.24</ecNumber>
    </recommendedName>
    <alternativeName>
        <fullName evidence="8">Dephosphocoenzyme A kinase</fullName>
    </alternativeName>
</protein>
<reference evidence="10 11" key="1">
    <citation type="submission" date="2020-08" db="EMBL/GenBank/DDBJ databases">
        <title>Genomic Encyclopedia of Type Strains, Phase IV (KMG-IV): sequencing the most valuable type-strain genomes for metagenomic binning, comparative biology and taxonomic classification.</title>
        <authorList>
            <person name="Goeker M."/>
        </authorList>
    </citation>
    <scope>NUCLEOTIDE SEQUENCE [LARGE SCALE GENOMIC DNA]</scope>
    <source>
        <strain evidence="10 11">DSM 24661</strain>
    </source>
</reference>
<dbReference type="GO" id="GO:0004140">
    <property type="term" value="F:dephospho-CoA kinase activity"/>
    <property type="evidence" value="ECO:0007669"/>
    <property type="project" value="UniProtKB-UniRule"/>
</dbReference>
<gene>
    <name evidence="8" type="primary">coaE</name>
    <name evidence="10" type="ORF">HNR32_001327</name>
</gene>
<dbReference type="UniPathway" id="UPA00241">
    <property type="reaction ID" value="UER00356"/>
</dbReference>
<keyword evidence="5 8" id="KW-0418">Kinase</keyword>
<evidence type="ECO:0000256" key="6">
    <source>
        <dbReference type="ARBA" id="ARBA00022840"/>
    </source>
</evidence>
<comment type="function">
    <text evidence="8">Catalyzes the phosphorylation of the 3'-hydroxyl group of dephosphocoenzyme A to form coenzyme A.</text>
</comment>
<evidence type="ECO:0000256" key="9">
    <source>
        <dbReference type="NCBIfam" id="TIGR00152"/>
    </source>
</evidence>
<dbReference type="RefSeq" id="WP_183860887.1">
    <property type="nucleotide sequence ID" value="NZ_JACHFH010000014.1"/>
</dbReference>
<keyword evidence="2 8" id="KW-0963">Cytoplasm</keyword>
<comment type="subcellular location">
    <subcellularLocation>
        <location evidence="8">Cytoplasm</location>
    </subcellularLocation>
</comment>
<feature type="binding site" evidence="8">
    <location>
        <begin position="11"/>
        <end position="16"/>
    </location>
    <ligand>
        <name>ATP</name>
        <dbReference type="ChEBI" id="CHEBI:30616"/>
    </ligand>
</feature>
<evidence type="ECO:0000256" key="2">
    <source>
        <dbReference type="ARBA" id="ARBA00022490"/>
    </source>
</evidence>
<dbReference type="EMBL" id="JACHFH010000014">
    <property type="protein sequence ID" value="MBB5336179.1"/>
    <property type="molecule type" value="Genomic_DNA"/>
</dbReference>
<dbReference type="InterPro" id="IPR001977">
    <property type="entry name" value="Depp_CoAkinase"/>
</dbReference>
<proteinExistence type="inferred from homology"/>
<keyword evidence="11" id="KW-1185">Reference proteome</keyword>
<dbReference type="FunFam" id="3.40.50.300:FF:000991">
    <property type="entry name" value="Dephospho-CoA kinase"/>
    <property type="match status" value="1"/>
</dbReference>
<accession>A0A840UGP0</accession>
<dbReference type="PANTHER" id="PTHR10695:SF46">
    <property type="entry name" value="BIFUNCTIONAL COENZYME A SYNTHASE-RELATED"/>
    <property type="match status" value="1"/>
</dbReference>
<comment type="caution">
    <text evidence="10">The sequence shown here is derived from an EMBL/GenBank/DDBJ whole genome shotgun (WGS) entry which is preliminary data.</text>
</comment>
<evidence type="ECO:0000256" key="1">
    <source>
        <dbReference type="ARBA" id="ARBA00009018"/>
    </source>
</evidence>
<keyword evidence="3 8" id="KW-0808">Transferase</keyword>
<evidence type="ECO:0000256" key="5">
    <source>
        <dbReference type="ARBA" id="ARBA00022777"/>
    </source>
</evidence>
<evidence type="ECO:0000313" key="11">
    <source>
        <dbReference type="Proteomes" id="UP000559117"/>
    </source>
</evidence>
<dbReference type="EC" id="2.7.1.24" evidence="8 9"/>
<name>A0A840UGP0_9FIRM</name>
<dbReference type="Gene3D" id="3.40.50.300">
    <property type="entry name" value="P-loop containing nucleotide triphosphate hydrolases"/>
    <property type="match status" value="1"/>
</dbReference>
<keyword evidence="7 8" id="KW-0173">Coenzyme A biosynthesis</keyword>
<comment type="similarity">
    <text evidence="1 8">Belongs to the CoaE family.</text>
</comment>
<dbReference type="PROSITE" id="PS51219">
    <property type="entry name" value="DPCK"/>
    <property type="match status" value="1"/>
</dbReference>
<dbReference type="HAMAP" id="MF_00376">
    <property type="entry name" value="Dephospho_CoA_kinase"/>
    <property type="match status" value="1"/>
</dbReference>
<sequence length="204" mass="23732">MYKIGLTGGIACGKTTIGKFLREAGAVIIDADAIAHALALPGKALWQAYYEHFGQKILLSDNTLNRRMIGNIVFNDSKEKAWINEISHPLIWQEIEQQLKNLQQQGEKIVVIDVPLLFETGWDKNVDEKWVVYIDKKTQIKRLRQRNNYTYVEARQRIRSQMSLQQKMQMADRVIDTGNVLAVNRKNTQRLWRSLKKRLGFYNE</sequence>
<organism evidence="10 11">
    <name type="scientific">Pectinatus brassicae</name>
    <dbReference type="NCBI Taxonomy" id="862415"/>
    <lineage>
        <taxon>Bacteria</taxon>
        <taxon>Bacillati</taxon>
        <taxon>Bacillota</taxon>
        <taxon>Negativicutes</taxon>
        <taxon>Selenomonadales</taxon>
        <taxon>Selenomonadaceae</taxon>
        <taxon>Pectinatus</taxon>
    </lineage>
</organism>
<keyword evidence="6 8" id="KW-0067">ATP-binding</keyword>
<dbReference type="Pfam" id="PF01121">
    <property type="entry name" value="CoaE"/>
    <property type="match status" value="1"/>
</dbReference>
<evidence type="ECO:0000313" key="10">
    <source>
        <dbReference type="EMBL" id="MBB5336179.1"/>
    </source>
</evidence>
<dbReference type="Proteomes" id="UP000559117">
    <property type="component" value="Unassembled WGS sequence"/>
</dbReference>
<evidence type="ECO:0000256" key="4">
    <source>
        <dbReference type="ARBA" id="ARBA00022741"/>
    </source>
</evidence>
<dbReference type="NCBIfam" id="TIGR00152">
    <property type="entry name" value="dephospho-CoA kinase"/>
    <property type="match status" value="1"/>
</dbReference>
<evidence type="ECO:0000256" key="7">
    <source>
        <dbReference type="ARBA" id="ARBA00022993"/>
    </source>
</evidence>
<keyword evidence="4 8" id="KW-0547">Nucleotide-binding</keyword>